<gene>
    <name evidence="2" type="ORF">ACFOM8_21740</name>
</gene>
<name>A0ABV7UAM1_9RHOB</name>
<protein>
    <recommendedName>
        <fullName evidence="1">DNA polymerase Y-family little finger domain-containing protein</fullName>
    </recommendedName>
</protein>
<dbReference type="InterPro" id="IPR017961">
    <property type="entry name" value="DNA_pol_Y-fam_little_finger"/>
</dbReference>
<evidence type="ECO:0000313" key="2">
    <source>
        <dbReference type="EMBL" id="MFC3632045.1"/>
    </source>
</evidence>
<feature type="domain" description="DNA polymerase Y-family little finger" evidence="1">
    <location>
        <begin position="51"/>
        <end position="97"/>
    </location>
</feature>
<reference evidence="3" key="1">
    <citation type="journal article" date="2019" name="Int. J. Syst. Evol. Microbiol.">
        <title>The Global Catalogue of Microorganisms (GCM) 10K type strain sequencing project: providing services to taxonomists for standard genome sequencing and annotation.</title>
        <authorList>
            <consortium name="The Broad Institute Genomics Platform"/>
            <consortium name="The Broad Institute Genome Sequencing Center for Infectious Disease"/>
            <person name="Wu L."/>
            <person name="Ma J."/>
        </authorList>
    </citation>
    <scope>NUCLEOTIDE SEQUENCE [LARGE SCALE GENOMIC DNA]</scope>
    <source>
        <strain evidence="3">KCTC 42473</strain>
    </source>
</reference>
<dbReference type="Pfam" id="PF11799">
    <property type="entry name" value="IMS_C"/>
    <property type="match status" value="1"/>
</dbReference>
<sequence length="105" mass="11448">MRARAIPARETPAPRLRVARWLTAPTRPAIPPATNPTIIPTRCKKRGKAVTRSSGTPMTPFDVLAQAVTAHATRSAKKLRQHGLVARTLTVFFHTNSRIAAIGFT</sequence>
<evidence type="ECO:0000313" key="3">
    <source>
        <dbReference type="Proteomes" id="UP001595539"/>
    </source>
</evidence>
<dbReference type="Proteomes" id="UP001595539">
    <property type="component" value="Unassembled WGS sequence"/>
</dbReference>
<dbReference type="RefSeq" id="WP_377764496.1">
    <property type="nucleotide sequence ID" value="NZ_JBHRXY010000062.1"/>
</dbReference>
<organism evidence="2 3">
    <name type="scientific">Paracoccus angustae</name>
    <dbReference type="NCBI Taxonomy" id="1671480"/>
    <lineage>
        <taxon>Bacteria</taxon>
        <taxon>Pseudomonadati</taxon>
        <taxon>Pseudomonadota</taxon>
        <taxon>Alphaproteobacteria</taxon>
        <taxon>Rhodobacterales</taxon>
        <taxon>Paracoccaceae</taxon>
        <taxon>Paracoccus</taxon>
    </lineage>
</organism>
<proteinExistence type="predicted"/>
<dbReference type="EMBL" id="JBHRXY010000062">
    <property type="protein sequence ID" value="MFC3632045.1"/>
    <property type="molecule type" value="Genomic_DNA"/>
</dbReference>
<evidence type="ECO:0000259" key="1">
    <source>
        <dbReference type="Pfam" id="PF11799"/>
    </source>
</evidence>
<accession>A0ABV7UAM1</accession>
<keyword evidence="3" id="KW-1185">Reference proteome</keyword>
<comment type="caution">
    <text evidence="2">The sequence shown here is derived from an EMBL/GenBank/DDBJ whole genome shotgun (WGS) entry which is preliminary data.</text>
</comment>